<dbReference type="EMBL" id="JAEACU010000003">
    <property type="protein sequence ID" value="KAH7537111.1"/>
    <property type="molecule type" value="Genomic_DNA"/>
</dbReference>
<evidence type="ECO:0000313" key="3">
    <source>
        <dbReference type="Proteomes" id="UP000813462"/>
    </source>
</evidence>
<name>A0A978VNI6_ZIZJJ</name>
<dbReference type="Proteomes" id="UP000813462">
    <property type="component" value="Unassembled WGS sequence"/>
</dbReference>
<accession>A0A978VNI6</accession>
<gene>
    <name evidence="2" type="ORF">FEM48_Zijuj03G0057200</name>
</gene>
<reference evidence="2" key="1">
    <citation type="journal article" date="2021" name="Front. Plant Sci.">
        <title>Chromosome-Scale Genome Assembly for Chinese Sour Jujube and Insights Into Its Genome Evolution and Domestication Signature.</title>
        <authorList>
            <person name="Shen L.-Y."/>
            <person name="Luo H."/>
            <person name="Wang X.-L."/>
            <person name="Wang X.-M."/>
            <person name="Qiu X.-J."/>
            <person name="Liu H."/>
            <person name="Zhou S.-S."/>
            <person name="Jia K.-H."/>
            <person name="Nie S."/>
            <person name="Bao Y.-T."/>
            <person name="Zhang R.-G."/>
            <person name="Yun Q.-Z."/>
            <person name="Chai Y.-H."/>
            <person name="Lu J.-Y."/>
            <person name="Li Y."/>
            <person name="Zhao S.-W."/>
            <person name="Mao J.-F."/>
            <person name="Jia S.-G."/>
            <person name="Mao Y.-M."/>
        </authorList>
    </citation>
    <scope>NUCLEOTIDE SEQUENCE</scope>
    <source>
        <strain evidence="2">AT0</strain>
        <tissue evidence="2">Leaf</tissue>
    </source>
</reference>
<dbReference type="Pfam" id="PF11852">
    <property type="entry name" value="Pullul_strch_C"/>
    <property type="match status" value="1"/>
</dbReference>
<dbReference type="Gene3D" id="3.20.20.80">
    <property type="entry name" value="Glycosidases"/>
    <property type="match status" value="1"/>
</dbReference>
<protein>
    <recommendedName>
        <fullName evidence="1">Alpha-1,6-glucosidases pullulanase-type C-terminal domain-containing protein</fullName>
    </recommendedName>
</protein>
<organism evidence="2 3">
    <name type="scientific">Ziziphus jujuba var. spinosa</name>
    <dbReference type="NCBI Taxonomy" id="714518"/>
    <lineage>
        <taxon>Eukaryota</taxon>
        <taxon>Viridiplantae</taxon>
        <taxon>Streptophyta</taxon>
        <taxon>Embryophyta</taxon>
        <taxon>Tracheophyta</taxon>
        <taxon>Spermatophyta</taxon>
        <taxon>Magnoliopsida</taxon>
        <taxon>eudicotyledons</taxon>
        <taxon>Gunneridae</taxon>
        <taxon>Pentapetalae</taxon>
        <taxon>rosids</taxon>
        <taxon>fabids</taxon>
        <taxon>Rosales</taxon>
        <taxon>Rhamnaceae</taxon>
        <taxon>Paliureae</taxon>
        <taxon>Ziziphus</taxon>
    </lineage>
</organism>
<evidence type="ECO:0000259" key="1">
    <source>
        <dbReference type="Pfam" id="PF11852"/>
    </source>
</evidence>
<dbReference type="AlphaFoldDB" id="A0A978VNI6"/>
<dbReference type="PANTHER" id="PTHR43002">
    <property type="entry name" value="GLYCOGEN DEBRANCHING ENZYME"/>
    <property type="match status" value="1"/>
</dbReference>
<dbReference type="SUPFAM" id="SSF51445">
    <property type="entry name" value="(Trans)glycosidases"/>
    <property type="match status" value="1"/>
</dbReference>
<proteinExistence type="predicted"/>
<evidence type="ECO:0000313" key="2">
    <source>
        <dbReference type="EMBL" id="KAH7537111.1"/>
    </source>
</evidence>
<dbReference type="InterPro" id="IPR017853">
    <property type="entry name" value="GH"/>
</dbReference>
<dbReference type="InterPro" id="IPR024561">
    <property type="entry name" value="Pullul_strch_C"/>
</dbReference>
<sequence>MRDSRLPNTPMCVLISTVKPLHSLTCSKHPIRCCSSSSMSSQASPSTSPVLPFSSPYSVLKKTLGMAANLRDFALTDYEGKEVKGLEVLTRDGVPVAYASCPTETHHLLCSMVNLWIPCVQAHNLYEFRLSEPLILVSLDILNLTLMTITLQNHVIDIVKTFQVHYVSAHNNETLFDIVSLKGISFFHSGDEMLHSKSLDCDSYSSGDWMNGLDFTYNSNYWGVGHPPEEKNGKNWPLLQPGLADQLFKPQKNHILAALNNFSNFPALMARTLQLHPIQLILTDHVVKVLRLKLRQDASVYVQ</sequence>
<comment type="caution">
    <text evidence="2">The sequence shown here is derived from an EMBL/GenBank/DDBJ whole genome shotgun (WGS) entry which is preliminary data.</text>
</comment>
<feature type="domain" description="Alpha-1,6-glucosidases pullulanase-type C-terminal" evidence="1">
    <location>
        <begin position="217"/>
        <end position="265"/>
    </location>
</feature>